<feature type="region of interest" description="Disordered" evidence="2">
    <location>
        <begin position="119"/>
        <end position="161"/>
    </location>
</feature>
<sequence length="360" mass="38746">MFLSDDEPKTSQKKKRGRKDMDTNSSSNASAHTTMQIDATHEAPATEVISSDEEVRPAIRRRVDCVDEENDFGPIKVDDAEPIPDLGNTDFSGILNGDADHDLDDLANLHVDDYDLSSQAPVLTSQPPADRIVPPTADVSSDTPSSLQGEDKESSTQASVSHMDVSSLTQLYLKTTESALQSSFEGLNASDITEPQCHGLLRAMISVLPSVPQVASVREALEGIISTSTEVQTADTAIDSAPAKQSGAIAAATSEVQLLDDILRGTSNELSSMIEQQDKEEKLVNSLSAQLDAATLALHATREGVARLKLAHSIKQSEAKKLRDNLDEISSQAAREVDALKQKRSALMDEAGRFLQILKN</sequence>
<feature type="region of interest" description="Disordered" evidence="2">
    <location>
        <begin position="1"/>
        <end position="56"/>
    </location>
</feature>
<proteinExistence type="predicted"/>
<reference evidence="4" key="3">
    <citation type="submission" date="2018-08" db="UniProtKB">
        <authorList>
            <consortium name="EnsemblPlants"/>
        </authorList>
    </citation>
    <scope>IDENTIFICATION</scope>
    <source>
        <strain evidence="4">cv. Bd21</strain>
    </source>
</reference>
<feature type="coiled-coil region" evidence="1">
    <location>
        <begin position="319"/>
        <end position="350"/>
    </location>
</feature>
<organism evidence="3">
    <name type="scientific">Brachypodium distachyon</name>
    <name type="common">Purple false brome</name>
    <name type="synonym">Trachynia distachya</name>
    <dbReference type="NCBI Taxonomy" id="15368"/>
    <lineage>
        <taxon>Eukaryota</taxon>
        <taxon>Viridiplantae</taxon>
        <taxon>Streptophyta</taxon>
        <taxon>Embryophyta</taxon>
        <taxon>Tracheophyta</taxon>
        <taxon>Spermatophyta</taxon>
        <taxon>Magnoliopsida</taxon>
        <taxon>Liliopsida</taxon>
        <taxon>Poales</taxon>
        <taxon>Poaceae</taxon>
        <taxon>BOP clade</taxon>
        <taxon>Pooideae</taxon>
        <taxon>Stipodae</taxon>
        <taxon>Brachypodieae</taxon>
        <taxon>Brachypodium</taxon>
    </lineage>
</organism>
<evidence type="ECO:0000313" key="5">
    <source>
        <dbReference type="Proteomes" id="UP000008810"/>
    </source>
</evidence>
<evidence type="ECO:0000256" key="1">
    <source>
        <dbReference type="SAM" id="Coils"/>
    </source>
</evidence>
<dbReference type="EnsemblPlants" id="PNT60849">
    <property type="protein sequence ID" value="PNT60849"/>
    <property type="gene ID" value="BRADI_5g06810v3"/>
</dbReference>
<gene>
    <name evidence="4" type="primary">LOC112269264</name>
    <name evidence="3" type="ORF">BRADI_5g06810v3</name>
</gene>
<dbReference type="Proteomes" id="UP000008810">
    <property type="component" value="Chromosome 5"/>
</dbReference>
<dbReference type="RefSeq" id="XP_024311315.1">
    <property type="nucleotide sequence ID" value="XM_024455547.1"/>
</dbReference>
<dbReference type="AlphaFoldDB" id="A0A2K2CFQ0"/>
<accession>A0A2K2CFQ0</accession>
<feature type="compositionally biased region" description="Basic and acidic residues" evidence="2">
    <location>
        <begin position="1"/>
        <end position="10"/>
    </location>
</feature>
<evidence type="ECO:0000313" key="4">
    <source>
        <dbReference type="EnsemblPlants" id="PNT60849"/>
    </source>
</evidence>
<reference evidence="3 4" key="1">
    <citation type="journal article" date="2010" name="Nature">
        <title>Genome sequencing and analysis of the model grass Brachypodium distachyon.</title>
        <authorList>
            <consortium name="International Brachypodium Initiative"/>
        </authorList>
    </citation>
    <scope>NUCLEOTIDE SEQUENCE [LARGE SCALE GENOMIC DNA]</scope>
    <source>
        <strain evidence="3">Bd21</strain>
        <strain evidence="4">cv. Bd21</strain>
    </source>
</reference>
<dbReference type="EMBL" id="CM000884">
    <property type="protein sequence ID" value="PNT60849.1"/>
    <property type="molecule type" value="Genomic_DNA"/>
</dbReference>
<dbReference type="Gramene" id="PNT60849">
    <property type="protein sequence ID" value="PNT60849"/>
    <property type="gene ID" value="BRADI_5g06810v3"/>
</dbReference>
<name>A0A2K2CFQ0_BRADI</name>
<evidence type="ECO:0000256" key="2">
    <source>
        <dbReference type="SAM" id="MobiDB-lite"/>
    </source>
</evidence>
<keyword evidence="1" id="KW-0175">Coiled coil</keyword>
<feature type="compositionally biased region" description="Polar residues" evidence="2">
    <location>
        <begin position="138"/>
        <end position="148"/>
    </location>
</feature>
<dbReference type="OrthoDB" id="720960at2759"/>
<evidence type="ECO:0000313" key="3">
    <source>
        <dbReference type="EMBL" id="PNT60849.1"/>
    </source>
</evidence>
<protein>
    <submittedName>
        <fullName evidence="3 4">Uncharacterized protein</fullName>
    </submittedName>
</protein>
<keyword evidence="5" id="KW-1185">Reference proteome</keyword>
<reference evidence="3" key="2">
    <citation type="submission" date="2017-06" db="EMBL/GenBank/DDBJ databases">
        <title>WGS assembly of Brachypodium distachyon.</title>
        <authorList>
            <consortium name="The International Brachypodium Initiative"/>
            <person name="Lucas S."/>
            <person name="Harmon-Smith M."/>
            <person name="Lail K."/>
            <person name="Tice H."/>
            <person name="Grimwood J."/>
            <person name="Bruce D."/>
            <person name="Barry K."/>
            <person name="Shu S."/>
            <person name="Lindquist E."/>
            <person name="Wang M."/>
            <person name="Pitluck S."/>
            <person name="Vogel J.P."/>
            <person name="Garvin D.F."/>
            <person name="Mockler T.C."/>
            <person name="Schmutz J."/>
            <person name="Rokhsar D."/>
            <person name="Bevan M.W."/>
        </authorList>
    </citation>
    <scope>NUCLEOTIDE SEQUENCE</scope>
    <source>
        <strain evidence="3">Bd21</strain>
    </source>
</reference>
<dbReference type="GeneID" id="112269264"/>